<feature type="transmembrane region" description="Helical" evidence="15">
    <location>
        <begin position="389"/>
        <end position="413"/>
    </location>
</feature>
<evidence type="ECO:0000256" key="6">
    <source>
        <dbReference type="ARBA" id="ARBA00022847"/>
    </source>
</evidence>
<feature type="transmembrane region" description="Helical" evidence="15">
    <location>
        <begin position="365"/>
        <end position="383"/>
    </location>
</feature>
<feature type="transmembrane region" description="Helical" evidence="15">
    <location>
        <begin position="6"/>
        <end position="23"/>
    </location>
</feature>
<evidence type="ECO:0000256" key="1">
    <source>
        <dbReference type="ARBA" id="ARBA00004651"/>
    </source>
</evidence>
<dbReference type="NCBIfam" id="TIGR00813">
    <property type="entry name" value="sss"/>
    <property type="match status" value="1"/>
</dbReference>
<feature type="compositionally biased region" description="Polar residues" evidence="14">
    <location>
        <begin position="483"/>
        <end position="499"/>
    </location>
</feature>
<dbReference type="GO" id="GO:0005298">
    <property type="term" value="F:proline:sodium symporter activity"/>
    <property type="evidence" value="ECO:0007669"/>
    <property type="project" value="InterPro"/>
</dbReference>
<evidence type="ECO:0000313" key="17">
    <source>
        <dbReference type="Proteomes" id="UP000216308"/>
    </source>
</evidence>
<feature type="transmembrane region" description="Helical" evidence="15">
    <location>
        <begin position="71"/>
        <end position="89"/>
    </location>
</feature>
<dbReference type="RefSeq" id="WP_094533474.1">
    <property type="nucleotide sequence ID" value="NZ_NHPJ01000107.1"/>
</dbReference>
<protein>
    <recommendedName>
        <fullName evidence="18">Sodium/proline symporter</fullName>
    </recommendedName>
</protein>
<feature type="transmembrane region" description="Helical" evidence="15">
    <location>
        <begin position="420"/>
        <end position="439"/>
    </location>
</feature>
<keyword evidence="3" id="KW-0813">Transport</keyword>
<keyword evidence="17" id="KW-1185">Reference proteome</keyword>
<dbReference type="EMBL" id="NHPJ01000107">
    <property type="protein sequence ID" value="OYR55210.1"/>
    <property type="molecule type" value="Genomic_DNA"/>
</dbReference>
<dbReference type="Pfam" id="PF00474">
    <property type="entry name" value="SSF"/>
    <property type="match status" value="1"/>
</dbReference>
<evidence type="ECO:0008006" key="18">
    <source>
        <dbReference type="Google" id="ProtNLM"/>
    </source>
</evidence>
<keyword evidence="4" id="KW-1003">Cell membrane</keyword>
<dbReference type="InterPro" id="IPR001734">
    <property type="entry name" value="Na/solute_symporter"/>
</dbReference>
<dbReference type="OrthoDB" id="19182at2157"/>
<keyword evidence="11" id="KW-0739">Sodium transport</keyword>
<dbReference type="PROSITE" id="PS50283">
    <property type="entry name" value="NA_SOLUT_SYMP_3"/>
    <property type="match status" value="1"/>
</dbReference>
<comment type="subcellular location">
    <subcellularLocation>
        <location evidence="1">Cell membrane</location>
        <topology evidence="1">Multi-pass membrane protein</topology>
    </subcellularLocation>
</comment>
<evidence type="ECO:0000256" key="12">
    <source>
        <dbReference type="ARBA" id="ARBA00033708"/>
    </source>
</evidence>
<evidence type="ECO:0000256" key="4">
    <source>
        <dbReference type="ARBA" id="ARBA00022475"/>
    </source>
</evidence>
<dbReference type="GO" id="GO:0005886">
    <property type="term" value="C:plasma membrane"/>
    <property type="evidence" value="ECO:0007669"/>
    <property type="project" value="UniProtKB-SubCell"/>
</dbReference>
<dbReference type="InterPro" id="IPR011851">
    <property type="entry name" value="Na/Pro_symporter"/>
</dbReference>
<comment type="similarity">
    <text evidence="2 13">Belongs to the sodium:solute symporter (SSF) (TC 2.A.21) family.</text>
</comment>
<evidence type="ECO:0000256" key="5">
    <source>
        <dbReference type="ARBA" id="ARBA00022692"/>
    </source>
</evidence>
<gene>
    <name evidence="16" type="ORF">DJ70_12385</name>
</gene>
<evidence type="ECO:0000256" key="7">
    <source>
        <dbReference type="ARBA" id="ARBA00022989"/>
    </source>
</evidence>
<evidence type="ECO:0000256" key="15">
    <source>
        <dbReference type="SAM" id="Phobius"/>
    </source>
</evidence>
<evidence type="ECO:0000256" key="11">
    <source>
        <dbReference type="ARBA" id="ARBA00023201"/>
    </source>
</evidence>
<dbReference type="CDD" id="cd11475">
    <property type="entry name" value="SLC5sbd_PutP"/>
    <property type="match status" value="1"/>
</dbReference>
<feature type="transmembrane region" description="Helical" evidence="15">
    <location>
        <begin position="119"/>
        <end position="137"/>
    </location>
</feature>
<dbReference type="InterPro" id="IPR050277">
    <property type="entry name" value="Sodium:Solute_Symporter"/>
</dbReference>
<evidence type="ECO:0000256" key="2">
    <source>
        <dbReference type="ARBA" id="ARBA00006434"/>
    </source>
</evidence>
<feature type="transmembrane region" description="Helical" evidence="15">
    <location>
        <begin position="313"/>
        <end position="331"/>
    </location>
</feature>
<evidence type="ECO:0000256" key="8">
    <source>
        <dbReference type="ARBA" id="ARBA00023053"/>
    </source>
</evidence>
<dbReference type="InterPro" id="IPR038377">
    <property type="entry name" value="Na/Glc_symporter_sf"/>
</dbReference>
<keyword evidence="8" id="KW-0915">Sodium</keyword>
<keyword evidence="10 15" id="KW-0472">Membrane</keyword>
<dbReference type="GO" id="GO:0015824">
    <property type="term" value="P:proline transport"/>
    <property type="evidence" value="ECO:0007669"/>
    <property type="project" value="InterPro"/>
</dbReference>
<name>A0A256IF87_9EURY</name>
<feature type="region of interest" description="Disordered" evidence="14">
    <location>
        <begin position="477"/>
        <end position="499"/>
    </location>
</feature>
<evidence type="ECO:0000256" key="9">
    <source>
        <dbReference type="ARBA" id="ARBA00023065"/>
    </source>
</evidence>
<keyword evidence="6" id="KW-0769">Symport</keyword>
<dbReference type="GO" id="GO:0031402">
    <property type="term" value="F:sodium ion binding"/>
    <property type="evidence" value="ECO:0007669"/>
    <property type="project" value="InterPro"/>
</dbReference>
<keyword evidence="9" id="KW-0406">Ion transport</keyword>
<keyword evidence="7 15" id="KW-1133">Transmembrane helix</keyword>
<feature type="transmembrane region" description="Helical" evidence="15">
    <location>
        <begin position="445"/>
        <end position="463"/>
    </location>
</feature>
<accession>A0A256IF87</accession>
<feature type="transmembrane region" description="Helical" evidence="15">
    <location>
        <begin position="187"/>
        <end position="211"/>
    </location>
</feature>
<proteinExistence type="inferred from homology"/>
<dbReference type="PANTHER" id="PTHR48086">
    <property type="entry name" value="SODIUM/PROLINE SYMPORTER-RELATED"/>
    <property type="match status" value="1"/>
</dbReference>
<evidence type="ECO:0000256" key="3">
    <source>
        <dbReference type="ARBA" id="ARBA00022448"/>
    </source>
</evidence>
<reference evidence="16 17" key="1">
    <citation type="journal article" date="2014" name="Front. Microbiol.">
        <title>Population and genomic analysis of the genus Halorubrum.</title>
        <authorList>
            <person name="Fullmer M.S."/>
            <person name="Soucy S.M."/>
            <person name="Swithers K.S."/>
            <person name="Makkay A.M."/>
            <person name="Wheeler R."/>
            <person name="Ventosa A."/>
            <person name="Gogarten J.P."/>
            <person name="Papke R.T."/>
        </authorList>
    </citation>
    <scope>NUCLEOTIDE SEQUENCE [LARGE SCALE GENOMIC DNA]</scope>
    <source>
        <strain evidence="16 17">Cb34</strain>
    </source>
</reference>
<comment type="catalytic activity">
    <reaction evidence="12">
        <text>L-proline(in) + Na(+)(in) = L-proline(out) + Na(+)(out)</text>
        <dbReference type="Rhea" id="RHEA:28967"/>
        <dbReference type="ChEBI" id="CHEBI:29101"/>
        <dbReference type="ChEBI" id="CHEBI:60039"/>
    </reaction>
</comment>
<dbReference type="Gene3D" id="1.20.1730.10">
    <property type="entry name" value="Sodium/glucose cotransporter"/>
    <property type="match status" value="1"/>
</dbReference>
<feature type="transmembrane region" description="Helical" evidence="15">
    <location>
        <begin position="157"/>
        <end position="175"/>
    </location>
</feature>
<evidence type="ECO:0000256" key="13">
    <source>
        <dbReference type="RuleBase" id="RU362091"/>
    </source>
</evidence>
<feature type="transmembrane region" description="Helical" evidence="15">
    <location>
        <begin position="270"/>
        <end position="293"/>
    </location>
</feature>
<sequence>MMVEIFAIYLGVVFLIGIVAGRFSSTSEEGYFLSDRDLGPVATALSAGASDSSGWIFIGAAGFAYSTGISTMWMLPGFAIGYAINYLVVGPRLRRYTARKGAISIPDYLEERFNDNSNILRVLSSVIIVCFFSAYVASQLTAAGKAFDVLLSVNYQVGVLIAVAFTTFYTLFGGFKGVVWTDVAQGFIMMIVLVVFPLYLIFFQLGGWSPFINQVGQSDPKLLSAMGSESGAAVFGFVIGLLAQGLGEPGQPHILQRFMGSKSDKSMEGATVIAMIWLVIVMTGSNLLGLIGRVLLPNLSNTEYVFPMLVSDYMIPIAAGIVLAAIFSAIMSTTDSQMILVSQTVSHDLFNEVFSADISQERMVWIGRIVVLGIGALGAVVAMQEARAVYWFVLYAWAGLGASFGPVLIISLYWEGVTKWGAIVSLVSGTVTTIIWAEIPALSALIYELVPAAAVSITSLVLVSHLTKAPESAAEELAIASSDNPKNNTNNESSPTLDD</sequence>
<comment type="caution">
    <text evidence="16">The sequence shown here is derived from an EMBL/GenBank/DDBJ whole genome shotgun (WGS) entry which is preliminary data.</text>
</comment>
<keyword evidence="5 15" id="KW-0812">Transmembrane</keyword>
<dbReference type="PANTHER" id="PTHR48086:SF3">
    <property type="entry name" value="SODIUM_PROLINE SYMPORTER"/>
    <property type="match status" value="1"/>
</dbReference>
<organism evidence="16 17">
    <name type="scientific">Halorubrum halodurans</name>
    <dbReference type="NCBI Taxonomy" id="1383851"/>
    <lineage>
        <taxon>Archaea</taxon>
        <taxon>Methanobacteriati</taxon>
        <taxon>Methanobacteriota</taxon>
        <taxon>Stenosarchaea group</taxon>
        <taxon>Halobacteria</taxon>
        <taxon>Halobacteriales</taxon>
        <taxon>Haloferacaceae</taxon>
        <taxon>Halorubrum</taxon>
    </lineage>
</organism>
<evidence type="ECO:0000256" key="10">
    <source>
        <dbReference type="ARBA" id="ARBA00023136"/>
    </source>
</evidence>
<dbReference type="Proteomes" id="UP000216308">
    <property type="component" value="Unassembled WGS sequence"/>
</dbReference>
<evidence type="ECO:0000313" key="16">
    <source>
        <dbReference type="EMBL" id="OYR55210.1"/>
    </source>
</evidence>
<dbReference type="AlphaFoldDB" id="A0A256IF87"/>
<evidence type="ECO:0000256" key="14">
    <source>
        <dbReference type="SAM" id="MobiDB-lite"/>
    </source>
</evidence>